<accession>A0A317XQL7</accession>
<keyword evidence="2" id="KW-0472">Membrane</keyword>
<dbReference type="AlphaFoldDB" id="A0A317XQL7"/>
<feature type="compositionally biased region" description="Gly residues" evidence="1">
    <location>
        <begin position="480"/>
        <end position="489"/>
    </location>
</feature>
<dbReference type="STRING" id="1882483.A0A317XQL7"/>
<keyword evidence="2" id="KW-0812">Transmembrane</keyword>
<dbReference type="Proteomes" id="UP000246740">
    <property type="component" value="Unassembled WGS sequence"/>
</dbReference>
<name>A0A317XQL7_9BASI</name>
<feature type="compositionally biased region" description="Basic and acidic residues" evidence="1">
    <location>
        <begin position="329"/>
        <end position="348"/>
    </location>
</feature>
<dbReference type="EMBL" id="KZ819194">
    <property type="protein sequence ID" value="PWY99590.1"/>
    <property type="molecule type" value="Genomic_DNA"/>
</dbReference>
<feature type="region of interest" description="Disordered" evidence="1">
    <location>
        <begin position="407"/>
        <end position="489"/>
    </location>
</feature>
<organism evidence="3 4">
    <name type="scientific">Testicularia cyperi</name>
    <dbReference type="NCBI Taxonomy" id="1882483"/>
    <lineage>
        <taxon>Eukaryota</taxon>
        <taxon>Fungi</taxon>
        <taxon>Dikarya</taxon>
        <taxon>Basidiomycota</taxon>
        <taxon>Ustilaginomycotina</taxon>
        <taxon>Ustilaginomycetes</taxon>
        <taxon>Ustilaginales</taxon>
        <taxon>Anthracoideaceae</taxon>
        <taxon>Testicularia</taxon>
    </lineage>
</organism>
<dbReference type="InParanoid" id="A0A317XQL7"/>
<feature type="compositionally biased region" description="Polar residues" evidence="1">
    <location>
        <begin position="253"/>
        <end position="265"/>
    </location>
</feature>
<sequence>MALSQELPTRFAKRVVRRAQLAAAEAVTTTTNGITREQTSSLDPFVVVAIVGGLLAVFVVFVLLGIILKLVNKPKSEARHQLYPSKGMFQPSAAGYGTAGLAARGPNESTHDVSSASVGLLDSAGPMGVGGRYEEGDSSLGSSNGAGDDFHRGQVGRGPSQAHAQGHGHVRGLSSGIDFPPPSAAFRRNASGQHPPLSAENSFDGHQASHAAAFGPMGTPDGSGFTPGQVFDHGAVMGGDIGHGAPPNGARPRQSSLMQPPSQRPYQRGPPPAVSRRRSGRYAQGSSDFSQRRSRIDSVGPGTYRKSMFLNDDDQTPDFNGGSQVRRMASRDRDGGSTLRRVDSVGKGDHRRTSRYQGGAGAGRIPSMINPDPRGGFGSGRGLPDDGFGAGQNTVNALMSRQGADWDASANARGPIPPRGPGAGGPLGPLGPSAQSDSQMAFGGLGHGASQVSGLPPMSSGFGPRAGGGGMYPNRPMQMAGGGGVRQLM</sequence>
<feature type="region of interest" description="Disordered" evidence="1">
    <location>
        <begin position="100"/>
        <end position="393"/>
    </location>
</feature>
<evidence type="ECO:0000313" key="3">
    <source>
        <dbReference type="EMBL" id="PWY99590.1"/>
    </source>
</evidence>
<keyword evidence="2" id="KW-1133">Transmembrane helix</keyword>
<proteinExistence type="predicted"/>
<feature type="transmembrane region" description="Helical" evidence="2">
    <location>
        <begin position="45"/>
        <end position="71"/>
    </location>
</feature>
<evidence type="ECO:0000256" key="1">
    <source>
        <dbReference type="SAM" id="MobiDB-lite"/>
    </source>
</evidence>
<keyword evidence="4" id="KW-1185">Reference proteome</keyword>
<reference evidence="3 4" key="1">
    <citation type="journal article" date="2018" name="Mol. Biol. Evol.">
        <title>Broad Genomic Sampling Reveals a Smut Pathogenic Ancestry of the Fungal Clade Ustilaginomycotina.</title>
        <authorList>
            <person name="Kijpornyongpan T."/>
            <person name="Mondo S.J."/>
            <person name="Barry K."/>
            <person name="Sandor L."/>
            <person name="Lee J."/>
            <person name="Lipzen A."/>
            <person name="Pangilinan J."/>
            <person name="LaButti K."/>
            <person name="Hainaut M."/>
            <person name="Henrissat B."/>
            <person name="Grigoriev I.V."/>
            <person name="Spatafora J.W."/>
            <person name="Aime M.C."/>
        </authorList>
    </citation>
    <scope>NUCLEOTIDE SEQUENCE [LARGE SCALE GENOMIC DNA]</scope>
    <source>
        <strain evidence="3 4">MCA 3645</strain>
    </source>
</reference>
<protein>
    <submittedName>
        <fullName evidence="3">Uncharacterized protein</fullName>
    </submittedName>
</protein>
<gene>
    <name evidence="3" type="ORF">BCV70DRAFT_226924</name>
</gene>
<evidence type="ECO:0000313" key="4">
    <source>
        <dbReference type="Proteomes" id="UP000246740"/>
    </source>
</evidence>
<dbReference type="OrthoDB" id="3366127at2759"/>
<evidence type="ECO:0000256" key="2">
    <source>
        <dbReference type="SAM" id="Phobius"/>
    </source>
</evidence>